<feature type="transmembrane region" description="Helical" evidence="1">
    <location>
        <begin position="12"/>
        <end position="28"/>
    </location>
</feature>
<dbReference type="Proteomes" id="UP000501600">
    <property type="component" value="Chromosome"/>
</dbReference>
<name>A0A6H2DP34_9SPHN</name>
<feature type="transmembrane region" description="Helical" evidence="1">
    <location>
        <begin position="169"/>
        <end position="186"/>
    </location>
</feature>
<feature type="transmembrane region" description="Helical" evidence="1">
    <location>
        <begin position="34"/>
        <end position="54"/>
    </location>
</feature>
<protein>
    <submittedName>
        <fullName evidence="3">Acyltransferase</fullName>
    </submittedName>
</protein>
<keyword evidence="4" id="KW-1185">Reference proteome</keyword>
<keyword evidence="3" id="KW-0808">Transferase</keyword>
<keyword evidence="1" id="KW-1133">Transmembrane helix</keyword>
<dbReference type="KEGG" id="phao:HF685_11035"/>
<accession>A0A6H2DP34</accession>
<dbReference type="PANTHER" id="PTHR23028">
    <property type="entry name" value="ACETYLTRANSFERASE"/>
    <property type="match status" value="1"/>
</dbReference>
<keyword evidence="1" id="KW-0812">Transmembrane</keyword>
<dbReference type="PANTHER" id="PTHR23028:SF53">
    <property type="entry name" value="ACYL_TRANSF_3 DOMAIN-CONTAINING PROTEIN"/>
    <property type="match status" value="1"/>
</dbReference>
<reference evidence="3 4" key="1">
    <citation type="submission" date="2020-04" db="EMBL/GenBank/DDBJ databases">
        <title>Genome sequence for Sphingorhabdus sp. strain M1.</title>
        <authorList>
            <person name="Park S.-J."/>
        </authorList>
    </citation>
    <scope>NUCLEOTIDE SEQUENCE [LARGE SCALE GENOMIC DNA]</scope>
    <source>
        <strain evidence="3 4">JK6</strain>
    </source>
</reference>
<evidence type="ECO:0000313" key="4">
    <source>
        <dbReference type="Proteomes" id="UP000501600"/>
    </source>
</evidence>
<dbReference type="InterPro" id="IPR050879">
    <property type="entry name" value="Acyltransferase_3"/>
</dbReference>
<feature type="transmembrane region" description="Helical" evidence="1">
    <location>
        <begin position="225"/>
        <end position="243"/>
    </location>
</feature>
<feature type="transmembrane region" description="Helical" evidence="1">
    <location>
        <begin position="314"/>
        <end position="331"/>
    </location>
</feature>
<dbReference type="GO" id="GO:0016020">
    <property type="term" value="C:membrane"/>
    <property type="evidence" value="ECO:0007669"/>
    <property type="project" value="TreeGrafter"/>
</dbReference>
<dbReference type="GO" id="GO:0016747">
    <property type="term" value="F:acyltransferase activity, transferring groups other than amino-acyl groups"/>
    <property type="evidence" value="ECO:0007669"/>
    <property type="project" value="InterPro"/>
</dbReference>
<feature type="domain" description="Acyltransferase 3" evidence="2">
    <location>
        <begin position="9"/>
        <end position="332"/>
    </location>
</feature>
<feature type="transmembrane region" description="Helical" evidence="1">
    <location>
        <begin position="192"/>
        <end position="213"/>
    </location>
</feature>
<sequence length="608" mass="68782">MRNMKYRPDIDGLRAIAVLSVMLFHAGISAFAGGFIGVDIFFVISGYLITTILISEIEGEKFSIIKFYERRIRRIIPALIFMMTISVVVFSYILIPDDLENFGQSIVATTFFSNNILLWMTAGYFDPSIDLKPLVHTWSLGVEEQFYLFSPILLIIAYKFWNKIGINRVLIFITVTSYIYCIYASTRFLDANFYLIFSRIWEIGAGSIIATQGVKAAAAKVDDKLAAALSNSGLLIILLSNYFYGFSEFNPNVFTLICILGICAVISLNRQGSLAYTILSNRTFVVIGAMSYSLYLWHQPIYVFTRVVSLEEPALAMFGIGIIATFVMGYISWRFVEVPFRDRDRIGPARLYVFSASFSAILIAIGLAMHFTSGFYSRWPELAKNDKDFGKGMNIAFNEAPYKYLDVQFDPDGPGKKVLVIGNSFARDFINMMDKTHRLDTNQVAYSDAKPCEIGNSEPYLTKISATADIIVMATKLNSENIPCIHQLREKLVTRDHTRFVVIGTKNFGWNNNAIMMLDPEVRYTYQTKVVPEYLESNELGLKSFEKSEYVDVLALISQREGYVPVFTEDRKFISQDREHLTPAGAKFVGERIFQGPILSAIRPSQKN</sequence>
<dbReference type="RefSeq" id="WP_168819983.1">
    <property type="nucleotide sequence ID" value="NZ_CP051217.1"/>
</dbReference>
<gene>
    <name evidence="3" type="ORF">HF685_11035</name>
</gene>
<organism evidence="3 4">
    <name type="scientific">Parasphingorhabdus halotolerans</name>
    <dbReference type="NCBI Taxonomy" id="2725558"/>
    <lineage>
        <taxon>Bacteria</taxon>
        <taxon>Pseudomonadati</taxon>
        <taxon>Pseudomonadota</taxon>
        <taxon>Alphaproteobacteria</taxon>
        <taxon>Sphingomonadales</taxon>
        <taxon>Sphingomonadaceae</taxon>
        <taxon>Parasphingorhabdus</taxon>
    </lineage>
</organism>
<dbReference type="GO" id="GO:0009103">
    <property type="term" value="P:lipopolysaccharide biosynthetic process"/>
    <property type="evidence" value="ECO:0007669"/>
    <property type="project" value="TreeGrafter"/>
</dbReference>
<evidence type="ECO:0000259" key="2">
    <source>
        <dbReference type="Pfam" id="PF01757"/>
    </source>
</evidence>
<evidence type="ECO:0000256" key="1">
    <source>
        <dbReference type="SAM" id="Phobius"/>
    </source>
</evidence>
<keyword evidence="3" id="KW-0012">Acyltransferase</keyword>
<dbReference type="Pfam" id="PF01757">
    <property type="entry name" value="Acyl_transf_3"/>
    <property type="match status" value="1"/>
</dbReference>
<evidence type="ECO:0000313" key="3">
    <source>
        <dbReference type="EMBL" id="QJB69743.1"/>
    </source>
</evidence>
<dbReference type="AlphaFoldDB" id="A0A6H2DP34"/>
<feature type="transmembrane region" description="Helical" evidence="1">
    <location>
        <begin position="249"/>
        <end position="268"/>
    </location>
</feature>
<feature type="transmembrane region" description="Helical" evidence="1">
    <location>
        <begin position="146"/>
        <end position="162"/>
    </location>
</feature>
<feature type="transmembrane region" description="Helical" evidence="1">
    <location>
        <begin position="75"/>
        <end position="95"/>
    </location>
</feature>
<keyword evidence="1" id="KW-0472">Membrane</keyword>
<feature type="transmembrane region" description="Helical" evidence="1">
    <location>
        <begin position="351"/>
        <end position="371"/>
    </location>
</feature>
<proteinExistence type="predicted"/>
<dbReference type="EMBL" id="CP051217">
    <property type="protein sequence ID" value="QJB69743.1"/>
    <property type="molecule type" value="Genomic_DNA"/>
</dbReference>
<feature type="transmembrane region" description="Helical" evidence="1">
    <location>
        <begin position="275"/>
        <end position="294"/>
    </location>
</feature>
<dbReference type="InterPro" id="IPR002656">
    <property type="entry name" value="Acyl_transf_3_dom"/>
</dbReference>